<dbReference type="InterPro" id="IPR036188">
    <property type="entry name" value="FAD/NAD-bd_sf"/>
</dbReference>
<dbReference type="InterPro" id="IPR045170">
    <property type="entry name" value="MTOX"/>
</dbReference>
<evidence type="ECO:0000259" key="6">
    <source>
        <dbReference type="Pfam" id="PF01266"/>
    </source>
</evidence>
<keyword evidence="8" id="KW-1185">Reference proteome</keyword>
<dbReference type="GO" id="GO:0050660">
    <property type="term" value="F:flavin adenine dinucleotide binding"/>
    <property type="evidence" value="ECO:0007669"/>
    <property type="project" value="InterPro"/>
</dbReference>
<protein>
    <recommendedName>
        <fullName evidence="6">FAD dependent oxidoreductase domain-containing protein</fullName>
    </recommendedName>
</protein>
<evidence type="ECO:0000256" key="4">
    <source>
        <dbReference type="ARBA" id="ARBA00022827"/>
    </source>
</evidence>
<evidence type="ECO:0000256" key="1">
    <source>
        <dbReference type="ARBA" id="ARBA00001974"/>
    </source>
</evidence>
<dbReference type="PANTHER" id="PTHR10961">
    <property type="entry name" value="PEROXISOMAL SARCOSINE OXIDASE"/>
    <property type="match status" value="1"/>
</dbReference>
<comment type="cofactor">
    <cofactor evidence="1">
        <name>FAD</name>
        <dbReference type="ChEBI" id="CHEBI:57692"/>
    </cofactor>
</comment>
<dbReference type="GO" id="GO:0008115">
    <property type="term" value="F:sarcosine oxidase activity"/>
    <property type="evidence" value="ECO:0007669"/>
    <property type="project" value="TreeGrafter"/>
</dbReference>
<dbReference type="Pfam" id="PF01266">
    <property type="entry name" value="DAO"/>
    <property type="match status" value="1"/>
</dbReference>
<evidence type="ECO:0000256" key="2">
    <source>
        <dbReference type="ARBA" id="ARBA00010989"/>
    </source>
</evidence>
<comment type="caution">
    <text evidence="7">The sequence shown here is derived from an EMBL/GenBank/DDBJ whole genome shotgun (WGS) entry which is preliminary data.</text>
</comment>
<evidence type="ECO:0000313" key="7">
    <source>
        <dbReference type="EMBL" id="KAF3044462.1"/>
    </source>
</evidence>
<dbReference type="Gene3D" id="3.50.50.60">
    <property type="entry name" value="FAD/NAD(P)-binding domain"/>
    <property type="match status" value="1"/>
</dbReference>
<keyword evidence="4" id="KW-0274">FAD</keyword>
<name>A0A9P4WW53_9PLEO</name>
<dbReference type="AlphaFoldDB" id="A0A9P4WW53"/>
<accession>A0A9P4WW53</accession>
<proteinExistence type="inferred from homology"/>
<dbReference type="Gene3D" id="3.30.9.10">
    <property type="entry name" value="D-Amino Acid Oxidase, subunit A, domain 2"/>
    <property type="match status" value="1"/>
</dbReference>
<evidence type="ECO:0000256" key="5">
    <source>
        <dbReference type="ARBA" id="ARBA00023002"/>
    </source>
</evidence>
<keyword evidence="3" id="KW-0285">Flavoprotein</keyword>
<feature type="domain" description="FAD dependent oxidoreductase" evidence="6">
    <location>
        <begin position="10"/>
        <end position="397"/>
    </location>
</feature>
<sequence>MAQKEKESSLLIIGAGTFGTSLAVHASKAYSDASKITIVDRWSPDGPVKDRNAAAIDINRIIRTDYTSPLYCNLANEAIHFWFWGMEVQGHFHKAGWTVFDGPNQSEGFRSGVRKTFKERGSNVIKEVKARDLIKEHDVLSGLNGDKLGKGYFNPEAGWVDAASATKAYLRIAESRGAKRVTGEVEELLLRDDGKGLAGARLQDGTVLKADKVVIAAGAWSSSLLSPLEDKLNIADKNRIECQVTAVGRLSAYYDLSEDEAKHMMETKLPIVVIGGEVDIIPPYYHLPALKINDIKTEFTNTATTASGRKITAPNKKNQMQVPTKLIQESEKVIKSSMPEWTKTRSPDRWRICYDAVTPTEDWVLSRHPDDRLSNMYIAVGGSFHSYKFMPNAGKYILNVLKGKSNGEEKDRAWKWKSEQELKERGAKEFGNSPRNGYRRELREFEEEKAKL</sequence>
<reference evidence="7" key="1">
    <citation type="submission" date="2019-04" db="EMBL/GenBank/DDBJ databases">
        <title>Sequencing of skin fungus with MAO and IRED activity.</title>
        <authorList>
            <person name="Marsaioli A.J."/>
            <person name="Bonatto J.M.C."/>
            <person name="Reis Junior O."/>
        </authorList>
    </citation>
    <scope>NUCLEOTIDE SEQUENCE</scope>
    <source>
        <strain evidence="7">28M1</strain>
    </source>
</reference>
<dbReference type="InterPro" id="IPR006076">
    <property type="entry name" value="FAD-dep_OxRdtase"/>
</dbReference>
<dbReference type="GO" id="GO:0051698">
    <property type="term" value="F:saccharopine oxidase activity"/>
    <property type="evidence" value="ECO:0007669"/>
    <property type="project" value="TreeGrafter"/>
</dbReference>
<dbReference type="Proteomes" id="UP000758155">
    <property type="component" value="Unassembled WGS sequence"/>
</dbReference>
<gene>
    <name evidence="7" type="ORF">E8E12_010906</name>
</gene>
<comment type="similarity">
    <text evidence="2">Belongs to the MSOX/MTOX family.</text>
</comment>
<dbReference type="OrthoDB" id="2219495at2759"/>
<evidence type="ECO:0000256" key="3">
    <source>
        <dbReference type="ARBA" id="ARBA00022630"/>
    </source>
</evidence>
<evidence type="ECO:0000313" key="8">
    <source>
        <dbReference type="Proteomes" id="UP000758155"/>
    </source>
</evidence>
<organism evidence="7 8">
    <name type="scientific">Didymella heteroderae</name>
    <dbReference type="NCBI Taxonomy" id="1769908"/>
    <lineage>
        <taxon>Eukaryota</taxon>
        <taxon>Fungi</taxon>
        <taxon>Dikarya</taxon>
        <taxon>Ascomycota</taxon>
        <taxon>Pezizomycotina</taxon>
        <taxon>Dothideomycetes</taxon>
        <taxon>Pleosporomycetidae</taxon>
        <taxon>Pleosporales</taxon>
        <taxon>Pleosporineae</taxon>
        <taxon>Didymellaceae</taxon>
        <taxon>Didymella</taxon>
    </lineage>
</organism>
<dbReference type="SUPFAM" id="SSF51905">
    <property type="entry name" value="FAD/NAD(P)-binding domain"/>
    <property type="match status" value="1"/>
</dbReference>
<dbReference type="EMBL" id="SWKV01000009">
    <property type="protein sequence ID" value="KAF3044462.1"/>
    <property type="molecule type" value="Genomic_DNA"/>
</dbReference>
<dbReference type="PANTHER" id="PTHR10961:SF37">
    <property type="entry name" value="FAD DEPENDENT OXIDOREDUCTASE DOMAIN-CONTAINING PROTEIN"/>
    <property type="match status" value="1"/>
</dbReference>
<keyword evidence="5" id="KW-0560">Oxidoreductase</keyword>